<accession>A0A4U9CU54</accession>
<dbReference type="AlphaFoldDB" id="A0A4U9CU54"/>
<dbReference type="InterPro" id="IPR005777">
    <property type="entry name" value="MadA"/>
</dbReference>
<dbReference type="Pfam" id="PF16957">
    <property type="entry name" value="Mal_decarbox_Al"/>
    <property type="match status" value="1"/>
</dbReference>
<evidence type="ECO:0000313" key="1">
    <source>
        <dbReference type="EMBL" id="VTN09300.1"/>
    </source>
</evidence>
<organism evidence="1 2">
    <name type="scientific">Raoultella terrigena</name>
    <name type="common">Klebsiella terrigena</name>
    <dbReference type="NCBI Taxonomy" id="577"/>
    <lineage>
        <taxon>Bacteria</taxon>
        <taxon>Pseudomonadati</taxon>
        <taxon>Pseudomonadota</taxon>
        <taxon>Gammaproteobacteria</taxon>
        <taxon>Enterobacterales</taxon>
        <taxon>Enterobacteriaceae</taxon>
        <taxon>Klebsiella/Raoultella group</taxon>
        <taxon>Raoultella</taxon>
    </lineage>
</organism>
<dbReference type="Proteomes" id="UP000339249">
    <property type="component" value="Unassembled WGS sequence"/>
</dbReference>
<reference evidence="1 2" key="1">
    <citation type="submission" date="2019-04" db="EMBL/GenBank/DDBJ databases">
        <authorList>
            <consortium name="Pathogen Informatics"/>
        </authorList>
    </citation>
    <scope>NUCLEOTIDE SEQUENCE [LARGE SCALE GENOMIC DNA]</scope>
    <source>
        <strain evidence="1 2">NCTC9185</strain>
    </source>
</reference>
<protein>
    <submittedName>
        <fullName evidence="1">Malonate decarboxylase, alpha subunit</fullName>
    </submittedName>
</protein>
<proteinExistence type="predicted"/>
<sequence>MNAEQTTGRVWNRRRTEKQRRLTAANVSGKVIPTEQLVDALEHLLTPGDRVVLEGNNQKQADFLSRMLAEVNPQKVHDLHMIMPSVGRSEHLDLFEKVSPASSTSPSPAPRACAFRSCWRMVCWKSAPFTPISSSTPACTSIFRRTSR</sequence>
<evidence type="ECO:0000313" key="2">
    <source>
        <dbReference type="Proteomes" id="UP000339249"/>
    </source>
</evidence>
<gene>
    <name evidence="1" type="ORF">NCTC9185_01184</name>
</gene>
<dbReference type="EMBL" id="CABDVU010000001">
    <property type="protein sequence ID" value="VTN09300.1"/>
    <property type="molecule type" value="Genomic_DNA"/>
</dbReference>
<name>A0A4U9CU54_RAOTE</name>
<dbReference type="GO" id="GO:0016740">
    <property type="term" value="F:transferase activity"/>
    <property type="evidence" value="ECO:0007669"/>
    <property type="project" value="InterPro"/>
</dbReference>